<dbReference type="OrthoDB" id="432381at2759"/>
<dbReference type="AlphaFoldDB" id="A0A8X8BAF2"/>
<sequence length="107" mass="11879">MYGKLVHLANIALTVQLEPEFSKNVGQIVLLSGPFTVNRKESSKKKKPIHFSHKFLHADPHALHLLENMLSLKPKDLPTADKVMAVNGQVPGPLFNATTNYNVVVRV</sequence>
<protein>
    <recommendedName>
        <fullName evidence="1">Plastocyanin-like domain-containing protein</fullName>
    </recommendedName>
</protein>
<evidence type="ECO:0000313" key="2">
    <source>
        <dbReference type="EMBL" id="KAG2331104.1"/>
    </source>
</evidence>
<gene>
    <name evidence="2" type="ORF">Bca52824_002284</name>
</gene>
<dbReference type="Pfam" id="PF07732">
    <property type="entry name" value="Cu-oxidase_3"/>
    <property type="match status" value="1"/>
</dbReference>
<keyword evidence="3" id="KW-1185">Reference proteome</keyword>
<evidence type="ECO:0000313" key="3">
    <source>
        <dbReference type="Proteomes" id="UP000886595"/>
    </source>
</evidence>
<dbReference type="GO" id="GO:0005507">
    <property type="term" value="F:copper ion binding"/>
    <property type="evidence" value="ECO:0007669"/>
    <property type="project" value="InterPro"/>
</dbReference>
<dbReference type="EMBL" id="JAAMPC010000001">
    <property type="protein sequence ID" value="KAG2331104.1"/>
    <property type="molecule type" value="Genomic_DNA"/>
</dbReference>
<feature type="domain" description="Plastocyanin-like" evidence="1">
    <location>
        <begin position="80"/>
        <end position="107"/>
    </location>
</feature>
<organism evidence="2 3">
    <name type="scientific">Brassica carinata</name>
    <name type="common">Ethiopian mustard</name>
    <name type="synonym">Abyssinian cabbage</name>
    <dbReference type="NCBI Taxonomy" id="52824"/>
    <lineage>
        <taxon>Eukaryota</taxon>
        <taxon>Viridiplantae</taxon>
        <taxon>Streptophyta</taxon>
        <taxon>Embryophyta</taxon>
        <taxon>Tracheophyta</taxon>
        <taxon>Spermatophyta</taxon>
        <taxon>Magnoliopsida</taxon>
        <taxon>eudicotyledons</taxon>
        <taxon>Gunneridae</taxon>
        <taxon>Pentapetalae</taxon>
        <taxon>rosids</taxon>
        <taxon>malvids</taxon>
        <taxon>Brassicales</taxon>
        <taxon>Brassicaceae</taxon>
        <taxon>Brassiceae</taxon>
        <taxon>Brassica</taxon>
    </lineage>
</organism>
<name>A0A8X8BAF2_BRACI</name>
<comment type="caution">
    <text evidence="2">The sequence shown here is derived from an EMBL/GenBank/DDBJ whole genome shotgun (WGS) entry which is preliminary data.</text>
</comment>
<dbReference type="Proteomes" id="UP000886595">
    <property type="component" value="Unassembled WGS sequence"/>
</dbReference>
<proteinExistence type="predicted"/>
<accession>A0A8X8BAF2</accession>
<dbReference type="InterPro" id="IPR011707">
    <property type="entry name" value="Cu-oxidase-like_N"/>
</dbReference>
<reference evidence="2 3" key="1">
    <citation type="submission" date="2020-02" db="EMBL/GenBank/DDBJ databases">
        <authorList>
            <person name="Ma Q."/>
            <person name="Huang Y."/>
            <person name="Song X."/>
            <person name="Pei D."/>
        </authorList>
    </citation>
    <scope>NUCLEOTIDE SEQUENCE [LARGE SCALE GENOMIC DNA]</scope>
    <source>
        <strain evidence="2">Sxm20200214</strain>
        <tissue evidence="2">Leaf</tissue>
    </source>
</reference>
<evidence type="ECO:0000259" key="1">
    <source>
        <dbReference type="Pfam" id="PF07732"/>
    </source>
</evidence>